<protein>
    <submittedName>
        <fullName evidence="2">Chaperone BssE</fullName>
    </submittedName>
</protein>
<name>A0ABX5Y441_9BACT</name>
<sequence length="404" mass="45449">MQALAAISLLRSETKNPLKARHYSFLYHCPPSRFRHFIGEIPLAVRVDARELIQLLELTPSDQNVMLVGRHGIGKSQIIADHFRERGMTVVPFFLGQMSDPGDLIGLLHKDEHTGRSEFLPPFWWPQDDQPIVLFLDELNRARPEILQSVMELALNKTLAGKRLPAGSVIVSAVNEGDEYQLTDLDPALVSRFNLYEFAPTVEDWLLWAERENVDARITSFIQKQPQFLDGHGIGDESDQTLSGLVKTQDRRGWARVSKLIEPIERLDADHIKLIAGIVGSTSANAFRRSLATPLPVTPADVLLEFSKQRKTLGKMSLGELLLLNEQILVWISSGKCPAAREDKARSGLLSYLNLLRKRKLDEAVAHLVSMLGKPKFESVMEFISESIELTELLTGYMEGIRIE</sequence>
<keyword evidence="3" id="KW-1185">Reference proteome</keyword>
<feature type="domain" description="ATPase dynein-related AAA" evidence="1">
    <location>
        <begin position="64"/>
        <end position="193"/>
    </location>
</feature>
<evidence type="ECO:0000313" key="2">
    <source>
        <dbReference type="EMBL" id="QDV86859.1"/>
    </source>
</evidence>
<accession>A0ABX5Y441</accession>
<dbReference type="Gene3D" id="3.40.50.300">
    <property type="entry name" value="P-loop containing nucleotide triphosphate hydrolases"/>
    <property type="match status" value="1"/>
</dbReference>
<dbReference type="SUPFAM" id="SSF52540">
    <property type="entry name" value="P-loop containing nucleoside triphosphate hydrolases"/>
    <property type="match status" value="1"/>
</dbReference>
<organism evidence="2 3">
    <name type="scientific">Stieleria magnilauensis</name>
    <dbReference type="NCBI Taxonomy" id="2527963"/>
    <lineage>
        <taxon>Bacteria</taxon>
        <taxon>Pseudomonadati</taxon>
        <taxon>Planctomycetota</taxon>
        <taxon>Planctomycetia</taxon>
        <taxon>Pirellulales</taxon>
        <taxon>Pirellulaceae</taxon>
        <taxon>Stieleria</taxon>
    </lineage>
</organism>
<dbReference type="Pfam" id="PF07728">
    <property type="entry name" value="AAA_5"/>
    <property type="match status" value="1"/>
</dbReference>
<dbReference type="Proteomes" id="UP000318081">
    <property type="component" value="Chromosome"/>
</dbReference>
<evidence type="ECO:0000313" key="3">
    <source>
        <dbReference type="Proteomes" id="UP000318081"/>
    </source>
</evidence>
<dbReference type="InterPro" id="IPR027417">
    <property type="entry name" value="P-loop_NTPase"/>
</dbReference>
<dbReference type="EMBL" id="CP036432">
    <property type="protein sequence ID" value="QDV86859.1"/>
    <property type="molecule type" value="Genomic_DNA"/>
</dbReference>
<reference evidence="2 3" key="1">
    <citation type="submission" date="2019-02" db="EMBL/GenBank/DDBJ databases">
        <title>Deep-cultivation of Planctomycetes and their phenomic and genomic characterization uncovers novel biology.</title>
        <authorList>
            <person name="Wiegand S."/>
            <person name="Jogler M."/>
            <person name="Boedeker C."/>
            <person name="Pinto D."/>
            <person name="Vollmers J."/>
            <person name="Rivas-Marin E."/>
            <person name="Kohn T."/>
            <person name="Peeters S.H."/>
            <person name="Heuer A."/>
            <person name="Rast P."/>
            <person name="Oberbeckmann S."/>
            <person name="Bunk B."/>
            <person name="Jeske O."/>
            <person name="Meyerdierks A."/>
            <person name="Storesund J.E."/>
            <person name="Kallscheuer N."/>
            <person name="Luecker S."/>
            <person name="Lage O.M."/>
            <person name="Pohl T."/>
            <person name="Merkel B.J."/>
            <person name="Hornburger P."/>
            <person name="Mueller R.-W."/>
            <person name="Bruemmer F."/>
            <person name="Labrenz M."/>
            <person name="Spormann A.M."/>
            <person name="Op den Camp H."/>
            <person name="Overmann J."/>
            <person name="Amann R."/>
            <person name="Jetten M.S.M."/>
            <person name="Mascher T."/>
            <person name="Medema M.H."/>
            <person name="Devos D.P."/>
            <person name="Kaster A.-K."/>
            <person name="Ovreas L."/>
            <person name="Rohde M."/>
            <person name="Galperin M.Y."/>
            <person name="Jogler C."/>
        </authorList>
    </citation>
    <scope>NUCLEOTIDE SEQUENCE [LARGE SCALE GENOMIC DNA]</scope>
    <source>
        <strain evidence="2 3">TBK1r</strain>
    </source>
</reference>
<evidence type="ECO:0000259" key="1">
    <source>
        <dbReference type="Pfam" id="PF07728"/>
    </source>
</evidence>
<gene>
    <name evidence="2" type="primary">bssE</name>
    <name evidence="2" type="ORF">TBK1r_58840</name>
</gene>
<dbReference type="InterPro" id="IPR011704">
    <property type="entry name" value="ATPase_dyneun-rel_AAA"/>
</dbReference>
<proteinExistence type="predicted"/>